<proteinExistence type="predicted"/>
<keyword evidence="2" id="KW-1185">Reference proteome</keyword>
<name>A0A8I2YNN1_9AGAM</name>
<dbReference type="AlphaFoldDB" id="A0A8I2YNN1"/>
<protein>
    <submittedName>
        <fullName evidence="1">Uncharacterized protein</fullName>
    </submittedName>
</protein>
<dbReference type="EMBL" id="JAGFBS010000012">
    <property type="protein sequence ID" value="KAG6376284.1"/>
    <property type="molecule type" value="Genomic_DNA"/>
</dbReference>
<evidence type="ECO:0000313" key="1">
    <source>
        <dbReference type="EMBL" id="KAG6376284.1"/>
    </source>
</evidence>
<organism evidence="1 2">
    <name type="scientific">Boletus reticuloceps</name>
    <dbReference type="NCBI Taxonomy" id="495285"/>
    <lineage>
        <taxon>Eukaryota</taxon>
        <taxon>Fungi</taxon>
        <taxon>Dikarya</taxon>
        <taxon>Basidiomycota</taxon>
        <taxon>Agaricomycotina</taxon>
        <taxon>Agaricomycetes</taxon>
        <taxon>Agaricomycetidae</taxon>
        <taxon>Boletales</taxon>
        <taxon>Boletineae</taxon>
        <taxon>Boletaceae</taxon>
        <taxon>Boletoideae</taxon>
        <taxon>Boletus</taxon>
    </lineage>
</organism>
<sequence>MFLGDQLSKMSLHRMDGDPVVDALKRGSLPTLGDVKRSLKVYLTLDILSSPDSSHGPVNDQDVGYHYFTDGDIAE</sequence>
<reference evidence="1" key="1">
    <citation type="submission" date="2021-03" db="EMBL/GenBank/DDBJ databases">
        <title>Evolutionary innovations through gain and loss of genes in the ectomycorrhizal Boletales.</title>
        <authorList>
            <person name="Wu G."/>
            <person name="Miyauchi S."/>
            <person name="Morin E."/>
            <person name="Yang Z.-L."/>
            <person name="Xu J."/>
            <person name="Martin F.M."/>
        </authorList>
    </citation>
    <scope>NUCLEOTIDE SEQUENCE</scope>
    <source>
        <strain evidence="1">BR01</strain>
    </source>
</reference>
<dbReference type="OrthoDB" id="10506633at2759"/>
<dbReference type="Proteomes" id="UP000683000">
    <property type="component" value="Unassembled WGS sequence"/>
</dbReference>
<accession>A0A8I2YNN1</accession>
<gene>
    <name evidence="1" type="ORF">JVT61DRAFT_2262</name>
</gene>
<comment type="caution">
    <text evidence="1">The sequence shown here is derived from an EMBL/GenBank/DDBJ whole genome shotgun (WGS) entry which is preliminary data.</text>
</comment>
<evidence type="ECO:0000313" key="2">
    <source>
        <dbReference type="Proteomes" id="UP000683000"/>
    </source>
</evidence>